<accession>A0ACB9MS61</accession>
<evidence type="ECO:0000313" key="2">
    <source>
        <dbReference type="Proteomes" id="UP000828941"/>
    </source>
</evidence>
<dbReference type="EMBL" id="CM039433">
    <property type="protein sequence ID" value="KAI4326790.1"/>
    <property type="molecule type" value="Genomic_DNA"/>
</dbReference>
<protein>
    <submittedName>
        <fullName evidence="1">Uncharacterized protein</fullName>
    </submittedName>
</protein>
<comment type="caution">
    <text evidence="1">The sequence shown here is derived from an EMBL/GenBank/DDBJ whole genome shotgun (WGS) entry which is preliminary data.</text>
</comment>
<name>A0ACB9MS61_BAUVA</name>
<gene>
    <name evidence="1" type="ORF">L6164_019324</name>
</gene>
<keyword evidence="2" id="KW-1185">Reference proteome</keyword>
<evidence type="ECO:0000313" key="1">
    <source>
        <dbReference type="EMBL" id="KAI4326790.1"/>
    </source>
</evidence>
<reference evidence="1 2" key="1">
    <citation type="journal article" date="2022" name="DNA Res.">
        <title>Chromosomal-level genome assembly of the orchid tree Bauhinia variegata (Leguminosae; Cercidoideae) supports the allotetraploid origin hypothesis of Bauhinia.</title>
        <authorList>
            <person name="Zhong Y."/>
            <person name="Chen Y."/>
            <person name="Zheng D."/>
            <person name="Pang J."/>
            <person name="Liu Y."/>
            <person name="Luo S."/>
            <person name="Meng S."/>
            <person name="Qian L."/>
            <person name="Wei D."/>
            <person name="Dai S."/>
            <person name="Zhou R."/>
        </authorList>
    </citation>
    <scope>NUCLEOTIDE SEQUENCE [LARGE SCALE GENOMIC DNA]</scope>
    <source>
        <strain evidence="1">BV-YZ2020</strain>
    </source>
</reference>
<organism evidence="1 2">
    <name type="scientific">Bauhinia variegata</name>
    <name type="common">Purple orchid tree</name>
    <name type="synonym">Phanera variegata</name>
    <dbReference type="NCBI Taxonomy" id="167791"/>
    <lineage>
        <taxon>Eukaryota</taxon>
        <taxon>Viridiplantae</taxon>
        <taxon>Streptophyta</taxon>
        <taxon>Embryophyta</taxon>
        <taxon>Tracheophyta</taxon>
        <taxon>Spermatophyta</taxon>
        <taxon>Magnoliopsida</taxon>
        <taxon>eudicotyledons</taxon>
        <taxon>Gunneridae</taxon>
        <taxon>Pentapetalae</taxon>
        <taxon>rosids</taxon>
        <taxon>fabids</taxon>
        <taxon>Fabales</taxon>
        <taxon>Fabaceae</taxon>
        <taxon>Cercidoideae</taxon>
        <taxon>Cercideae</taxon>
        <taxon>Bauhiniinae</taxon>
        <taxon>Bauhinia</taxon>
    </lineage>
</organism>
<proteinExistence type="predicted"/>
<dbReference type="Proteomes" id="UP000828941">
    <property type="component" value="Chromosome 8"/>
</dbReference>
<sequence>MDSGTSSSARKLDVEGADVVEKDPTGRYARYDEMLGKGAFKTVYKAFDEVDGIEVAWNQVNIEDFLQSPQQLERLYSEVHLLKSLKHENIIKFYNSWVDDQSKTLNIITELFTSGSLRQYRKKHKSVDMKAIKNWARRILRGLCYLHGHNPPIIHRDLKCDNIFVNGNNGEVKIGDLGLAIVMQQPTARSVIGTPEFMAPDLYEEEYNELVDIYSFGMCILEMITCEYPYSECKNPAQIYKKVTFGIKPAALAKVNDSQAKQFIEKCLVPASMRLPATELLKDPFLATEYSKEISHDVLLLNNPATKLVNPPLSEPHPMEIDPNFKHISHGSCEKIIEETSRVPTCDYTRVTENNEFRLRGEKNDDSTISLTLRIADTNGRGARNIHFPFYLNLDTATSIAEEMAEHLDLANEDVAIIAELIHSMIMKLVPNCKPSSSSSIGADHLYGHSPVVGNAGLSLDCRLSSLLIDFDSKPSNEEEKDRQESEMSAECGMTNGSCAKSVGPDYSIVDESSVFNGSSFNSDVRAYDQDGQLSEFNVGDSGSINNGSEKNSPVSFMDSSCCDVSKNLDMSNICALSLVADKDHSNELKLELDAIETQYHQCFRELVKMRDEAMENARKRWMTRNKISGI</sequence>